<gene>
    <name evidence="1" type="ORF">RDB_LOCUS132615</name>
</gene>
<evidence type="ECO:0000313" key="2">
    <source>
        <dbReference type="Proteomes" id="UP000663846"/>
    </source>
</evidence>
<evidence type="ECO:0000313" key="1">
    <source>
        <dbReference type="EMBL" id="CAE6442635.1"/>
    </source>
</evidence>
<accession>A0A8H3AX81</accession>
<reference evidence="1" key="1">
    <citation type="submission" date="2021-01" db="EMBL/GenBank/DDBJ databases">
        <authorList>
            <person name="Kaushik A."/>
        </authorList>
    </citation>
    <scope>NUCLEOTIDE SEQUENCE</scope>
    <source>
        <strain evidence="1">AG1-1C</strain>
    </source>
</reference>
<protein>
    <submittedName>
        <fullName evidence="1">Uncharacterized protein</fullName>
    </submittedName>
</protein>
<proteinExistence type="predicted"/>
<comment type="caution">
    <text evidence="1">The sequence shown here is derived from an EMBL/GenBank/DDBJ whole genome shotgun (WGS) entry which is preliminary data.</text>
</comment>
<dbReference type="AlphaFoldDB" id="A0A8H3AX81"/>
<sequence>MDMIPSSSRLIPYAKDHDRLQLALLYIEAEIHRYKDTGAELDALRKEEEVIRKSLEKFSEGRQAKIEEYVQKFHPAKYVDSTGQAITLGLDTPTTQDKEEQLERYEQEMGFIFAMERSGMDNLAVVLERIKELEDVQSKFNEHVTQKGQILKSIEELHATAFDGDTPDFPHEDQLEALVEAAEIALKGEQAILDKLGEENGLVKLECIAVSVENNLRKTCIPLGDAYERLKQESPHVPKIFVIMEFWKRDIPGWSENAAAQCREWKEMVDRHFAEYPDTLLPPLIRTEIPQVDAKELIRLVHIVFSRLFPTEASIEAARAWGQALLNKAYRSKKMIETTIKQIRALRVHAAKSVTKAKAMLNLRRRQLTAIRSQILDHVVDPDRCSLEQQADRLPDYPEEISIYGLHASHPSVSRLLAESETYSAEAYVRDIVRSRLNRARRTTHPPVLLPARYQPPMYDELEDPELLRRHYQREAPPAEGATPMYSEEPDYEGRIQTETSELDPVVREELAELVSQAREQLGLRPEVRANHFEEILRMMMNLLHEVSFSLGTPGPGVTTR</sequence>
<dbReference type="EMBL" id="CAJMWS010000413">
    <property type="protein sequence ID" value="CAE6442635.1"/>
    <property type="molecule type" value="Genomic_DNA"/>
</dbReference>
<organism evidence="1 2">
    <name type="scientific">Rhizoctonia solani</name>
    <dbReference type="NCBI Taxonomy" id="456999"/>
    <lineage>
        <taxon>Eukaryota</taxon>
        <taxon>Fungi</taxon>
        <taxon>Dikarya</taxon>
        <taxon>Basidiomycota</taxon>
        <taxon>Agaricomycotina</taxon>
        <taxon>Agaricomycetes</taxon>
        <taxon>Cantharellales</taxon>
        <taxon>Ceratobasidiaceae</taxon>
        <taxon>Rhizoctonia</taxon>
    </lineage>
</organism>
<name>A0A8H3AX81_9AGAM</name>
<dbReference type="Proteomes" id="UP000663846">
    <property type="component" value="Unassembled WGS sequence"/>
</dbReference>